<evidence type="ECO:0000313" key="6">
    <source>
        <dbReference type="EMBL" id="PWH83485.1"/>
    </source>
</evidence>
<evidence type="ECO:0000256" key="4">
    <source>
        <dbReference type="SAM" id="Phobius"/>
    </source>
</evidence>
<keyword evidence="7" id="KW-1185">Reference proteome</keyword>
<accession>A0A2U2X6R1</accession>
<dbReference type="Pfam" id="PF12833">
    <property type="entry name" value="HTH_18"/>
    <property type="match status" value="1"/>
</dbReference>
<dbReference type="SUPFAM" id="SSF46689">
    <property type="entry name" value="Homeodomain-like"/>
    <property type="match status" value="1"/>
</dbReference>
<sequence length="370" mass="44078">MKPQEVLLTVLLCIGAIQGLIYGIILWRNKSQNSIAHKFLAAILFFFSYRLLVEILTLFNIGFYDFWYHFLIEYNWIYGALIYFFVKAYITPNFKLNLKKDWIHFLPVFIEFIWSNFIKSQNFYWDGTRESLSWLGYYGYITWMHYPTMYVVSGLLIIYYSFKAEKLLKVDNYETFEIITEHTLWIKRVLKVLRYFSILIIVIVLIDLIFFDYAFNQWYRYPLFIIMALITYWLGIEGFSKRNKSVIKLKTVLTSKEKQQLEALSKKIKHLMVEDEVFKNPDLTLSLLSEQLNVKPYLTTKCLNLIFNKKFNDFVNEFRIEEVKRLVNKPENNQYTLLALAYDSGFNSKASFNRAVKKLTGKSPSALKNN</sequence>
<dbReference type="PANTHER" id="PTHR43280">
    <property type="entry name" value="ARAC-FAMILY TRANSCRIPTIONAL REGULATOR"/>
    <property type="match status" value="1"/>
</dbReference>
<reference evidence="7" key="3">
    <citation type="submission" date="2018-05" db="EMBL/GenBank/DDBJ databases">
        <authorList>
            <person name="Lu D."/>
        </authorList>
    </citation>
    <scope>NUCLEOTIDE SEQUENCE [LARGE SCALE GENOMIC DNA]</scope>
    <source>
        <strain evidence="7">ZY111</strain>
    </source>
</reference>
<dbReference type="Gene3D" id="1.10.10.60">
    <property type="entry name" value="Homeodomain-like"/>
    <property type="match status" value="1"/>
</dbReference>
<dbReference type="SMART" id="SM00342">
    <property type="entry name" value="HTH_ARAC"/>
    <property type="match status" value="1"/>
</dbReference>
<reference evidence="7" key="2">
    <citation type="submission" date="2018-05" db="EMBL/GenBank/DDBJ databases">
        <title>Algibacter marinivivus sp. nov., isolated from sample around a algae.</title>
        <authorList>
            <person name="Lu D."/>
        </authorList>
    </citation>
    <scope>NUCLEOTIDE SEQUENCE [LARGE SCALE GENOMIC DNA]</scope>
    <source>
        <strain evidence="7">ZY111</strain>
    </source>
</reference>
<keyword evidence="4" id="KW-0812">Transmembrane</keyword>
<keyword evidence="3" id="KW-0804">Transcription</keyword>
<keyword evidence="2" id="KW-0238">DNA-binding</keyword>
<feature type="transmembrane region" description="Helical" evidence="4">
    <location>
        <begin position="6"/>
        <end position="27"/>
    </location>
</feature>
<dbReference type="Proteomes" id="UP000245375">
    <property type="component" value="Unassembled WGS sequence"/>
</dbReference>
<gene>
    <name evidence="6" type="ORF">DIS18_02725</name>
</gene>
<dbReference type="GO" id="GO:0003700">
    <property type="term" value="F:DNA-binding transcription factor activity"/>
    <property type="evidence" value="ECO:0007669"/>
    <property type="project" value="InterPro"/>
</dbReference>
<organism evidence="6 7">
    <name type="scientific">Algibacter marinivivus</name>
    <dbReference type="NCBI Taxonomy" id="2100723"/>
    <lineage>
        <taxon>Bacteria</taxon>
        <taxon>Pseudomonadati</taxon>
        <taxon>Bacteroidota</taxon>
        <taxon>Flavobacteriia</taxon>
        <taxon>Flavobacteriales</taxon>
        <taxon>Flavobacteriaceae</taxon>
        <taxon>Algibacter</taxon>
    </lineage>
</organism>
<dbReference type="InterPro" id="IPR018062">
    <property type="entry name" value="HTH_AraC-typ_CS"/>
</dbReference>
<dbReference type="PANTHER" id="PTHR43280:SF29">
    <property type="entry name" value="ARAC-FAMILY TRANSCRIPTIONAL REGULATOR"/>
    <property type="match status" value="1"/>
</dbReference>
<dbReference type="AlphaFoldDB" id="A0A2U2X6R1"/>
<evidence type="ECO:0000313" key="7">
    <source>
        <dbReference type="Proteomes" id="UP000245375"/>
    </source>
</evidence>
<evidence type="ECO:0000259" key="5">
    <source>
        <dbReference type="PROSITE" id="PS01124"/>
    </source>
</evidence>
<feature type="transmembrane region" description="Helical" evidence="4">
    <location>
        <begin position="221"/>
        <end position="240"/>
    </location>
</feature>
<dbReference type="EMBL" id="QFRI01000001">
    <property type="protein sequence ID" value="PWH83485.1"/>
    <property type="molecule type" value="Genomic_DNA"/>
</dbReference>
<dbReference type="GO" id="GO:0043565">
    <property type="term" value="F:sequence-specific DNA binding"/>
    <property type="evidence" value="ECO:0007669"/>
    <property type="project" value="InterPro"/>
</dbReference>
<proteinExistence type="predicted"/>
<dbReference type="RefSeq" id="WP_109351496.1">
    <property type="nucleotide sequence ID" value="NZ_QFRI01000001.1"/>
</dbReference>
<evidence type="ECO:0000256" key="2">
    <source>
        <dbReference type="ARBA" id="ARBA00023125"/>
    </source>
</evidence>
<keyword evidence="4" id="KW-0472">Membrane</keyword>
<feature type="transmembrane region" description="Helical" evidence="4">
    <location>
        <begin position="39"/>
        <end position="61"/>
    </location>
</feature>
<keyword evidence="1" id="KW-0805">Transcription regulation</keyword>
<evidence type="ECO:0000256" key="3">
    <source>
        <dbReference type="ARBA" id="ARBA00023163"/>
    </source>
</evidence>
<keyword evidence="4" id="KW-1133">Transmembrane helix</keyword>
<feature type="transmembrane region" description="Helical" evidence="4">
    <location>
        <begin position="192"/>
        <end position="215"/>
    </location>
</feature>
<reference evidence="6 7" key="1">
    <citation type="submission" date="2018-05" db="EMBL/GenBank/DDBJ databases">
        <title>Algibacter marinivivus sp. nov., isolated from sample around a algae.</title>
        <authorList>
            <person name="Zhong X."/>
        </authorList>
    </citation>
    <scope>NUCLEOTIDE SEQUENCE [LARGE SCALE GENOMIC DNA]</scope>
    <source>
        <strain evidence="6 7">ZY111</strain>
    </source>
</reference>
<comment type="caution">
    <text evidence="6">The sequence shown here is derived from an EMBL/GenBank/DDBJ whole genome shotgun (WGS) entry which is preliminary data.</text>
</comment>
<protein>
    <submittedName>
        <fullName evidence="6">AraC family transcriptional regulator</fullName>
    </submittedName>
</protein>
<dbReference type="PROSITE" id="PS01124">
    <property type="entry name" value="HTH_ARAC_FAMILY_2"/>
    <property type="match status" value="1"/>
</dbReference>
<feature type="transmembrane region" description="Helical" evidence="4">
    <location>
        <begin position="138"/>
        <end position="162"/>
    </location>
</feature>
<feature type="domain" description="HTH araC/xylS-type" evidence="5">
    <location>
        <begin position="266"/>
        <end position="370"/>
    </location>
</feature>
<name>A0A2U2X6R1_9FLAO</name>
<dbReference type="PROSITE" id="PS00041">
    <property type="entry name" value="HTH_ARAC_FAMILY_1"/>
    <property type="match status" value="1"/>
</dbReference>
<feature type="transmembrane region" description="Helical" evidence="4">
    <location>
        <begin position="67"/>
        <end position="90"/>
    </location>
</feature>
<dbReference type="InterPro" id="IPR018060">
    <property type="entry name" value="HTH_AraC"/>
</dbReference>
<dbReference type="OrthoDB" id="6283866at2"/>
<evidence type="ECO:0000256" key="1">
    <source>
        <dbReference type="ARBA" id="ARBA00023015"/>
    </source>
</evidence>
<feature type="transmembrane region" description="Helical" evidence="4">
    <location>
        <begin position="102"/>
        <end position="118"/>
    </location>
</feature>
<dbReference type="InterPro" id="IPR009057">
    <property type="entry name" value="Homeodomain-like_sf"/>
</dbReference>